<feature type="region of interest" description="Disordered" evidence="15">
    <location>
        <begin position="191"/>
        <end position="210"/>
    </location>
</feature>
<keyword evidence="7" id="KW-0479">Metal-binding</keyword>
<evidence type="ECO:0000256" key="4">
    <source>
        <dbReference type="ARBA" id="ARBA00012449"/>
    </source>
</evidence>
<dbReference type="EMBL" id="CP050854">
    <property type="protein sequence ID" value="QTF09608.1"/>
    <property type="molecule type" value="Genomic_DNA"/>
</dbReference>
<dbReference type="Pfam" id="PF00675">
    <property type="entry name" value="Peptidase_M16"/>
    <property type="match status" value="1"/>
</dbReference>
<feature type="compositionally biased region" description="Polar residues" evidence="15">
    <location>
        <begin position="197"/>
        <end position="206"/>
    </location>
</feature>
<feature type="domain" description="Peptidase M16 C-terminal" evidence="17">
    <location>
        <begin position="216"/>
        <end position="395"/>
    </location>
</feature>
<dbReference type="InterPro" id="IPR001431">
    <property type="entry name" value="Pept_M16_Zn_BS"/>
</dbReference>
<dbReference type="Pfam" id="PF22456">
    <property type="entry name" value="PqqF-like_C_4"/>
    <property type="match status" value="1"/>
</dbReference>
<accession>A0ABX7UV51</accession>
<name>A0ABX7UV51_9GAMM</name>
<keyword evidence="10" id="KW-0482">Metalloprotease</keyword>
<evidence type="ECO:0000313" key="20">
    <source>
        <dbReference type="EMBL" id="QTF09608.1"/>
    </source>
</evidence>
<evidence type="ECO:0000259" key="18">
    <source>
        <dbReference type="Pfam" id="PF16187"/>
    </source>
</evidence>
<evidence type="ECO:0000256" key="8">
    <source>
        <dbReference type="ARBA" id="ARBA00022801"/>
    </source>
</evidence>
<evidence type="ECO:0000256" key="1">
    <source>
        <dbReference type="ARBA" id="ARBA00001947"/>
    </source>
</evidence>
<evidence type="ECO:0000256" key="9">
    <source>
        <dbReference type="ARBA" id="ARBA00022833"/>
    </source>
</evidence>
<comment type="function">
    <text evidence="2">Endopeptidase that degrades small peptides of less than 7 kDa, such as glucagon and insulin.</text>
</comment>
<comment type="similarity">
    <text evidence="3 14">Belongs to the peptidase M16 family.</text>
</comment>
<evidence type="ECO:0000256" key="12">
    <source>
        <dbReference type="ARBA" id="ARBA00031184"/>
    </source>
</evidence>
<keyword evidence="9" id="KW-0862">Zinc</keyword>
<evidence type="ECO:0000259" key="17">
    <source>
        <dbReference type="Pfam" id="PF05193"/>
    </source>
</evidence>
<evidence type="ECO:0000256" key="5">
    <source>
        <dbReference type="ARBA" id="ARBA00017565"/>
    </source>
</evidence>
<evidence type="ECO:0000256" key="3">
    <source>
        <dbReference type="ARBA" id="ARBA00007261"/>
    </source>
</evidence>
<dbReference type="RefSeq" id="WP_208228106.1">
    <property type="nucleotide sequence ID" value="NZ_CP050854.1"/>
</dbReference>
<organism evidence="20 21">
    <name type="scientific">Brenneria izadpanahii</name>
    <dbReference type="NCBI Taxonomy" id="2722756"/>
    <lineage>
        <taxon>Bacteria</taxon>
        <taxon>Pseudomonadati</taxon>
        <taxon>Pseudomonadota</taxon>
        <taxon>Gammaproteobacteria</taxon>
        <taxon>Enterobacterales</taxon>
        <taxon>Pectobacteriaceae</taxon>
        <taxon>Brenneria</taxon>
    </lineage>
</organism>
<dbReference type="PANTHER" id="PTHR43690">
    <property type="entry name" value="NARDILYSIN"/>
    <property type="match status" value="1"/>
</dbReference>
<keyword evidence="8 20" id="KW-0378">Hydrolase</keyword>
<dbReference type="NCBIfam" id="NF011681">
    <property type="entry name" value="PRK15101.1"/>
    <property type="match status" value="1"/>
</dbReference>
<evidence type="ECO:0000256" key="11">
    <source>
        <dbReference type="ARBA" id="ARBA00029597"/>
    </source>
</evidence>
<dbReference type="Pfam" id="PF05193">
    <property type="entry name" value="Peptidase_M16_C"/>
    <property type="match status" value="1"/>
</dbReference>
<feature type="region of interest" description="Disordered" evidence="15">
    <location>
        <begin position="944"/>
        <end position="982"/>
    </location>
</feature>
<evidence type="ECO:0000259" key="16">
    <source>
        <dbReference type="Pfam" id="PF00675"/>
    </source>
</evidence>
<dbReference type="InterPro" id="IPR011249">
    <property type="entry name" value="Metalloenz_LuxS/M16"/>
</dbReference>
<evidence type="ECO:0000256" key="6">
    <source>
        <dbReference type="ARBA" id="ARBA00022670"/>
    </source>
</evidence>
<evidence type="ECO:0000256" key="2">
    <source>
        <dbReference type="ARBA" id="ARBA00002184"/>
    </source>
</evidence>
<evidence type="ECO:0000259" key="19">
    <source>
        <dbReference type="Pfam" id="PF22456"/>
    </source>
</evidence>
<dbReference type="InterPro" id="IPR050626">
    <property type="entry name" value="Peptidase_M16"/>
</dbReference>
<dbReference type="InterPro" id="IPR011765">
    <property type="entry name" value="Pept_M16_N"/>
</dbReference>
<dbReference type="PROSITE" id="PS00143">
    <property type="entry name" value="INSULINASE"/>
    <property type="match status" value="1"/>
</dbReference>
<evidence type="ECO:0000256" key="14">
    <source>
        <dbReference type="RuleBase" id="RU004447"/>
    </source>
</evidence>
<comment type="cofactor">
    <cofactor evidence="1">
        <name>Zn(2+)</name>
        <dbReference type="ChEBI" id="CHEBI:29105"/>
    </cofactor>
</comment>
<keyword evidence="21" id="KW-1185">Reference proteome</keyword>
<gene>
    <name evidence="20" type="primary">ptrA</name>
    <name evidence="20" type="ORF">HC231_18050</name>
</gene>
<evidence type="ECO:0000256" key="13">
    <source>
        <dbReference type="ARBA" id="ARBA00033450"/>
    </source>
</evidence>
<evidence type="ECO:0000256" key="10">
    <source>
        <dbReference type="ARBA" id="ARBA00023049"/>
    </source>
</evidence>
<keyword evidence="6" id="KW-0645">Protease</keyword>
<dbReference type="Proteomes" id="UP000671960">
    <property type="component" value="Chromosome"/>
</dbReference>
<dbReference type="InterPro" id="IPR032632">
    <property type="entry name" value="Peptidase_M16_M"/>
</dbReference>
<feature type="region of interest" description="Disordered" evidence="15">
    <location>
        <begin position="732"/>
        <end position="753"/>
    </location>
</feature>
<evidence type="ECO:0000313" key="21">
    <source>
        <dbReference type="Proteomes" id="UP000671960"/>
    </source>
</evidence>
<dbReference type="SUPFAM" id="SSF63411">
    <property type="entry name" value="LuxS/MPP-like metallohydrolase"/>
    <property type="match status" value="4"/>
</dbReference>
<evidence type="ECO:0000256" key="7">
    <source>
        <dbReference type="ARBA" id="ARBA00022723"/>
    </source>
</evidence>
<sequence>MRKQFVWITGLFFLFTFWLPQSWAETGWQPLAQTIRKSEKDPRQYQAIKLDNGMTVLLVSDPQATKSLASLALPVGSLEDPDSQLGLAHYLEHMVLMGSKRYPEPEALAEFLKKHGGSHNASTASYRTAFYLEVENDALQPAVDRLADAIAEPLLDPVNADRERHAVNAELTMARSRDGHRMAQVGAETLNPAHPSSRFSGGNLETLSDKPGSKLHDELVKFYQRYYSANLMKGVIYSNQPLPSLAKLAAETFGRIANHNADVPPITVPAATEKQRGIMIHYVPAQPRKQLRIEFRVDNNSQAFRSKTDTYISYLIGNRSQNTLSDWLQKEGLIESIGAGSDPVIDRNGGVFSISASLTDKGLAQRDEVIAAIFNYLGQVRREGIQQRYFDEIARVLDLDFRYPSISRDMDYIEWLVDTMLRVPVEHTLDAMYLADQYDPKAIAERLDYMTPQNARIWLISPNEPHNKVAYFVDAPYEVDAIPAATFAKWRQLGEKISLTLPAVNPYIPDDFSLIKADTSITHPKILLQQPGLRVLYMPSRYFADEPKAEIMLLLRNNEARSTARNQVLFALNDYLAGLALDELSYQASVGGISFSTTSNDGLVINANGFTQRLPQLLLALADGYASFSPTEEQLQQAKSWYREQLDAAEKAKAFEQAIQPIQALSQVPYTERSERRELLKDIRLQEVVDYRNSLLQKATPEMLVVGNLSPEKVIELAQTLKAHLKSNGENLQRSDEVSISKSQRANLQKPGSSTDSALAAVYIPIGYSETQSMAYSSALGQIIQPWFYSQLRTEEQLGYAVFAFPISVGRQWGIGFLLQSNSKQPAYLYQRYLDFYQKAEKRLSAMSAEDFAQYKQGIINELSQRPQTLDEEISRLRNDLTRENFAFDTREKIIEEIKPLTVAQLADFFRQALKPEGLAVLSQISGSHHGKADYAAPQEWHTYPNMSSLQKTLPLQKAPSQDSAAKKREAAAETTNAGEQK</sequence>
<feature type="compositionally biased region" description="Low complexity" evidence="15">
    <location>
        <begin position="973"/>
        <end position="982"/>
    </location>
</feature>
<dbReference type="PANTHER" id="PTHR43690:SF18">
    <property type="entry name" value="INSULIN-DEGRADING ENZYME-RELATED"/>
    <property type="match status" value="1"/>
</dbReference>
<dbReference type="InterPro" id="IPR007863">
    <property type="entry name" value="Peptidase_M16_C"/>
</dbReference>
<proteinExistence type="inferred from homology"/>
<feature type="compositionally biased region" description="Polar residues" evidence="15">
    <location>
        <begin position="945"/>
        <end position="964"/>
    </location>
</feature>
<feature type="domain" description="Coenzyme PQQ synthesis protein F-like C-terminal lobe" evidence="19">
    <location>
        <begin position="780"/>
        <end position="877"/>
    </location>
</feature>
<protein>
    <recommendedName>
        <fullName evidence="5">Protease 3</fullName>
        <ecNumber evidence="4">3.4.24.55</ecNumber>
    </recommendedName>
    <alternativeName>
        <fullName evidence="13">Pitrilysin</fullName>
    </alternativeName>
    <alternativeName>
        <fullName evidence="12">Protease III</fullName>
    </alternativeName>
    <alternativeName>
        <fullName evidence="11">Protease pi</fullName>
    </alternativeName>
</protein>
<dbReference type="InterPro" id="IPR054734">
    <property type="entry name" value="PqqF-like_C_4"/>
</dbReference>
<evidence type="ECO:0000256" key="15">
    <source>
        <dbReference type="SAM" id="MobiDB-lite"/>
    </source>
</evidence>
<feature type="domain" description="Peptidase M16 N-terminal" evidence="16">
    <location>
        <begin position="56"/>
        <end position="192"/>
    </location>
</feature>
<dbReference type="EC" id="3.4.24.55" evidence="4"/>
<feature type="domain" description="Peptidase M16 middle/third" evidence="18">
    <location>
        <begin position="401"/>
        <end position="675"/>
    </location>
</feature>
<reference evidence="20 21" key="1">
    <citation type="submission" date="2020-03" db="EMBL/GenBank/DDBJ databases">
        <authorList>
            <person name="Bakhshi Ganjeh M."/>
        </authorList>
    </citation>
    <scope>NUCLEOTIDE SEQUENCE [LARGE SCALE GENOMIC DNA]</scope>
    <source>
        <strain evidence="21">Iran 50</strain>
    </source>
</reference>
<dbReference type="GO" id="GO:0004222">
    <property type="term" value="F:metalloendopeptidase activity"/>
    <property type="evidence" value="ECO:0007669"/>
    <property type="project" value="UniProtKB-EC"/>
</dbReference>
<feature type="compositionally biased region" description="Polar residues" evidence="15">
    <location>
        <begin position="740"/>
        <end position="753"/>
    </location>
</feature>
<dbReference type="Pfam" id="PF16187">
    <property type="entry name" value="Peptidase_M16_M"/>
    <property type="match status" value="1"/>
</dbReference>
<dbReference type="Gene3D" id="3.30.830.10">
    <property type="entry name" value="Metalloenzyme, LuxS/M16 peptidase-like"/>
    <property type="match status" value="4"/>
</dbReference>